<dbReference type="AlphaFoldDB" id="A0A7H9BLK7"/>
<feature type="domain" description="Ice-binding protein C-terminal" evidence="2">
    <location>
        <begin position="180"/>
        <end position="203"/>
    </location>
</feature>
<accession>A0A7H9BLK7</accession>
<dbReference type="Pfam" id="PF07589">
    <property type="entry name" value="PEP-CTERM"/>
    <property type="match status" value="1"/>
</dbReference>
<dbReference type="Proteomes" id="UP000509597">
    <property type="component" value="Chromosome"/>
</dbReference>
<feature type="signal peptide" evidence="1">
    <location>
        <begin position="1"/>
        <end position="21"/>
    </location>
</feature>
<feature type="chain" id="PRO_5029016997" evidence="1">
    <location>
        <begin position="22"/>
        <end position="208"/>
    </location>
</feature>
<dbReference type="InterPro" id="IPR013424">
    <property type="entry name" value="Ice-binding_C"/>
</dbReference>
<sequence length="208" mass="21924">MKLIKLAVLLSTLVAASFAQASFSNASFENNNVSGGYLYAPQVVATGWSFANGAGVSANSTAWGGITQSGNYFAFLQNTASISQTFNNTNAANLSFSFDLAQRSAWNNGGAQTIDVLFDNQKYASFTPKNSLGWDTWGSFSFTVNNVNAGSHTLAFIGVNPLHAGDTAAFLDNVAVNVAPVPEPETYALMGMGLVALIAARRRKMKAA</sequence>
<dbReference type="NCBIfam" id="TIGR02595">
    <property type="entry name" value="PEP_CTERM"/>
    <property type="match status" value="1"/>
</dbReference>
<name>A0A7H9BLK7_9NEIS</name>
<dbReference type="RefSeq" id="WP_179354821.1">
    <property type="nucleotide sequence ID" value="NZ_CP058627.1"/>
</dbReference>
<evidence type="ECO:0000313" key="3">
    <source>
        <dbReference type="EMBL" id="QLG88304.1"/>
    </source>
</evidence>
<evidence type="ECO:0000259" key="2">
    <source>
        <dbReference type="Pfam" id="PF07589"/>
    </source>
</evidence>
<dbReference type="EMBL" id="CP058627">
    <property type="protein sequence ID" value="QLG88304.1"/>
    <property type="molecule type" value="Genomic_DNA"/>
</dbReference>
<keyword evidence="4" id="KW-1185">Reference proteome</keyword>
<protein>
    <submittedName>
        <fullName evidence="3">PEP-CTERM sorting domain-containing protein</fullName>
    </submittedName>
</protein>
<dbReference type="KEGG" id="chiz:HQ393_08620"/>
<evidence type="ECO:0000256" key="1">
    <source>
        <dbReference type="SAM" id="SignalP"/>
    </source>
</evidence>
<keyword evidence="1" id="KW-0732">Signal</keyword>
<gene>
    <name evidence="3" type="ORF">HQ393_08620</name>
</gene>
<proteinExistence type="predicted"/>
<evidence type="ECO:0000313" key="4">
    <source>
        <dbReference type="Proteomes" id="UP000509597"/>
    </source>
</evidence>
<reference evidence="3 4" key="1">
    <citation type="submission" date="2020-07" db="EMBL/GenBank/DDBJ databases">
        <title>Complete genome sequence of Chitinibacter sp. 2T18.</title>
        <authorList>
            <person name="Bae J.-W."/>
            <person name="Choi J.-W."/>
        </authorList>
    </citation>
    <scope>NUCLEOTIDE SEQUENCE [LARGE SCALE GENOMIC DNA]</scope>
    <source>
        <strain evidence="3 4">2T18</strain>
    </source>
</reference>
<organism evidence="3 4">
    <name type="scientific">Chitinibacter bivalviorum</name>
    <dbReference type="NCBI Taxonomy" id="2739434"/>
    <lineage>
        <taxon>Bacteria</taxon>
        <taxon>Pseudomonadati</taxon>
        <taxon>Pseudomonadota</taxon>
        <taxon>Betaproteobacteria</taxon>
        <taxon>Neisseriales</taxon>
        <taxon>Chitinibacteraceae</taxon>
        <taxon>Chitinibacter</taxon>
    </lineage>
</organism>
<dbReference type="Gene3D" id="2.60.120.260">
    <property type="entry name" value="Galactose-binding domain-like"/>
    <property type="match status" value="1"/>
</dbReference>